<proteinExistence type="predicted"/>
<dbReference type="AlphaFoldDB" id="A0A382GS78"/>
<gene>
    <name evidence="1" type="ORF">METZ01_LOCUS230341</name>
</gene>
<name>A0A382GS78_9ZZZZ</name>
<feature type="non-terminal residue" evidence="1">
    <location>
        <position position="1"/>
    </location>
</feature>
<accession>A0A382GS78</accession>
<protein>
    <submittedName>
        <fullName evidence="1">Uncharacterized protein</fullName>
    </submittedName>
</protein>
<evidence type="ECO:0000313" key="1">
    <source>
        <dbReference type="EMBL" id="SVB77487.1"/>
    </source>
</evidence>
<dbReference type="EMBL" id="UINC01056906">
    <property type="protein sequence ID" value="SVB77487.1"/>
    <property type="molecule type" value="Genomic_DNA"/>
</dbReference>
<organism evidence="1">
    <name type="scientific">marine metagenome</name>
    <dbReference type="NCBI Taxonomy" id="408172"/>
    <lineage>
        <taxon>unclassified sequences</taxon>
        <taxon>metagenomes</taxon>
        <taxon>ecological metagenomes</taxon>
    </lineage>
</organism>
<sequence>GVRLRHRRRVQPLLRRVSPITAV</sequence>
<reference evidence="1" key="1">
    <citation type="submission" date="2018-05" db="EMBL/GenBank/DDBJ databases">
        <authorList>
            <person name="Lanie J.A."/>
            <person name="Ng W.-L."/>
            <person name="Kazmierczak K.M."/>
            <person name="Andrzejewski T.M."/>
            <person name="Davidsen T.M."/>
            <person name="Wayne K.J."/>
            <person name="Tettelin H."/>
            <person name="Glass J.I."/>
            <person name="Rusch D."/>
            <person name="Podicherti R."/>
            <person name="Tsui H.-C.T."/>
            <person name="Winkler M.E."/>
        </authorList>
    </citation>
    <scope>NUCLEOTIDE SEQUENCE</scope>
</reference>
<feature type="non-terminal residue" evidence="1">
    <location>
        <position position="23"/>
    </location>
</feature>